<dbReference type="AlphaFoldDB" id="A0A7W7U3E6"/>
<proteinExistence type="predicted"/>
<sequence length="28" mass="3348">MAESAILVHDNERRWRVFRARVHALRSA</sequence>
<reference evidence="1 2" key="1">
    <citation type="submission" date="2020-08" db="EMBL/GenBank/DDBJ databases">
        <title>Genomic Encyclopedia of Type Strains, Phase III (KMG-III): the genomes of soil and plant-associated and newly described type strains.</title>
        <authorList>
            <person name="Whitman W."/>
        </authorList>
    </citation>
    <scope>NUCLEOTIDE SEQUENCE [LARGE SCALE GENOMIC DNA]</scope>
    <source>
        <strain evidence="1 2">SFB5A</strain>
    </source>
</reference>
<evidence type="ECO:0000313" key="2">
    <source>
        <dbReference type="Proteomes" id="UP000582643"/>
    </source>
</evidence>
<keyword evidence="2" id="KW-1185">Reference proteome</keyword>
<name>A0A7W7U3E6_9ACTN</name>
<dbReference type="Proteomes" id="UP000582643">
    <property type="component" value="Unassembled WGS sequence"/>
</dbReference>
<evidence type="ECO:0000313" key="1">
    <source>
        <dbReference type="EMBL" id="MBB4984269.1"/>
    </source>
</evidence>
<dbReference type="EMBL" id="JACHJY010000007">
    <property type="protein sequence ID" value="MBB4984269.1"/>
    <property type="molecule type" value="Genomic_DNA"/>
</dbReference>
<gene>
    <name evidence="1" type="ORF">GGE06_005215</name>
</gene>
<comment type="caution">
    <text evidence="1">The sequence shown here is derived from an EMBL/GenBank/DDBJ whole genome shotgun (WGS) entry which is preliminary data.</text>
</comment>
<organism evidence="1 2">
    <name type="scientific">Streptomyces nymphaeiformis</name>
    <dbReference type="NCBI Taxonomy" id="2663842"/>
    <lineage>
        <taxon>Bacteria</taxon>
        <taxon>Bacillati</taxon>
        <taxon>Actinomycetota</taxon>
        <taxon>Actinomycetes</taxon>
        <taxon>Kitasatosporales</taxon>
        <taxon>Streptomycetaceae</taxon>
        <taxon>Streptomyces</taxon>
    </lineage>
</organism>
<accession>A0A7W7U3E6</accession>
<protein>
    <submittedName>
        <fullName evidence="1">Uncharacterized protein</fullName>
    </submittedName>
</protein>